<keyword evidence="4" id="KW-0472">Membrane</keyword>
<dbReference type="Gene3D" id="1.50.10.10">
    <property type="match status" value="1"/>
</dbReference>
<evidence type="ECO:0000256" key="3">
    <source>
        <dbReference type="ARBA" id="ARBA00023295"/>
    </source>
</evidence>
<protein>
    <recommendedName>
        <fullName evidence="7">Glycosyl hydrolases family 8</fullName>
    </recommendedName>
</protein>
<keyword evidence="6" id="KW-1185">Reference proteome</keyword>
<evidence type="ECO:0000313" key="5">
    <source>
        <dbReference type="EMBL" id="MBF4692723.1"/>
    </source>
</evidence>
<reference evidence="5 6" key="1">
    <citation type="submission" date="2020-11" db="EMBL/GenBank/DDBJ databases">
        <title>Fusibacter basophilias sp. nov.</title>
        <authorList>
            <person name="Qiu D."/>
        </authorList>
    </citation>
    <scope>NUCLEOTIDE SEQUENCE [LARGE SCALE GENOMIC DNA]</scope>
    <source>
        <strain evidence="5 6">Q10-2</strain>
    </source>
</reference>
<proteinExistence type="inferred from homology"/>
<dbReference type="InterPro" id="IPR012341">
    <property type="entry name" value="6hp_glycosidase-like_sf"/>
</dbReference>
<name>A0ABR9ZQI3_9FIRM</name>
<dbReference type="SUPFAM" id="SSF48208">
    <property type="entry name" value="Six-hairpin glycosidases"/>
    <property type="match status" value="1"/>
</dbReference>
<sequence length="374" mass="43412">MNSVKKNMDNQKHVWGLLCIGALVLILIGVFFFHSKSQQELYKIKDIEQLHMAKGVRYDEYTFEYKQIREAFELFFFKGLLPVTNLQELDLPDTASGDDILSESLGLMMLIAIKEQDKEQLDALISVLEKRFIKENGLLKWRVQSEPENLEIVNASIDDFRVVKALYEASELWHDPTYKKKAIAIGESLYQYCLRDNRLTSYDMPDSPLALMTYYDFKAMLYLVEADKKWESVLLEGLNEVYRHKVTDRPFYEKYNGTEAYRSIENLMILQHLYEIGLKDDAALVFIEQEIVDKGYYAAYSQNGEVLDDIESPAIYGIIAQVAKLAENESLYRRACEKIIHLACERESVYAWAFVDEETHIGYSFDHLMALLGL</sequence>
<dbReference type="Pfam" id="PF01270">
    <property type="entry name" value="Glyco_hydro_8"/>
    <property type="match status" value="1"/>
</dbReference>
<keyword evidence="4" id="KW-0812">Transmembrane</keyword>
<evidence type="ECO:0000256" key="2">
    <source>
        <dbReference type="ARBA" id="ARBA00022801"/>
    </source>
</evidence>
<comment type="similarity">
    <text evidence="1">Belongs to the glycosyl hydrolase 8 (cellulase D) family.</text>
</comment>
<keyword evidence="3" id="KW-0326">Glycosidase</keyword>
<keyword evidence="2" id="KW-0378">Hydrolase</keyword>
<evidence type="ECO:0008006" key="7">
    <source>
        <dbReference type="Google" id="ProtNLM"/>
    </source>
</evidence>
<evidence type="ECO:0000313" key="6">
    <source>
        <dbReference type="Proteomes" id="UP000614200"/>
    </source>
</evidence>
<evidence type="ECO:0000256" key="4">
    <source>
        <dbReference type="SAM" id="Phobius"/>
    </source>
</evidence>
<dbReference type="RefSeq" id="WP_194700963.1">
    <property type="nucleotide sequence ID" value="NZ_JADKNH010000003.1"/>
</dbReference>
<comment type="caution">
    <text evidence="5">The sequence shown here is derived from an EMBL/GenBank/DDBJ whole genome shotgun (WGS) entry which is preliminary data.</text>
</comment>
<evidence type="ECO:0000256" key="1">
    <source>
        <dbReference type="ARBA" id="ARBA00009209"/>
    </source>
</evidence>
<dbReference type="Proteomes" id="UP000614200">
    <property type="component" value="Unassembled WGS sequence"/>
</dbReference>
<organism evidence="5 6">
    <name type="scientific">Fusibacter ferrireducens</name>
    <dbReference type="NCBI Taxonomy" id="2785058"/>
    <lineage>
        <taxon>Bacteria</taxon>
        <taxon>Bacillati</taxon>
        <taxon>Bacillota</taxon>
        <taxon>Clostridia</taxon>
        <taxon>Eubacteriales</taxon>
        <taxon>Eubacteriales Family XII. Incertae Sedis</taxon>
        <taxon>Fusibacter</taxon>
    </lineage>
</organism>
<gene>
    <name evidence="5" type="ORF">ISU02_06315</name>
</gene>
<feature type="transmembrane region" description="Helical" evidence="4">
    <location>
        <begin position="14"/>
        <end position="33"/>
    </location>
</feature>
<dbReference type="EMBL" id="JADKNH010000003">
    <property type="protein sequence ID" value="MBF4692723.1"/>
    <property type="molecule type" value="Genomic_DNA"/>
</dbReference>
<keyword evidence="4" id="KW-1133">Transmembrane helix</keyword>
<accession>A0ABR9ZQI3</accession>
<dbReference type="InterPro" id="IPR008928">
    <property type="entry name" value="6-hairpin_glycosidase_sf"/>
</dbReference>
<dbReference type="InterPro" id="IPR002037">
    <property type="entry name" value="Glyco_hydro_8"/>
</dbReference>